<gene>
    <name evidence="2" type="ORF">BGX16_2202</name>
</gene>
<dbReference type="SUPFAM" id="SSF53335">
    <property type="entry name" value="S-adenosyl-L-methionine-dependent methyltransferases"/>
    <property type="match status" value="1"/>
</dbReference>
<reference evidence="2 3" key="1">
    <citation type="submission" date="2017-11" db="EMBL/GenBank/DDBJ databases">
        <title>Animal gut microbial communities from fecal samples from Wisconsin, USA.</title>
        <authorList>
            <person name="Neumann A."/>
        </authorList>
    </citation>
    <scope>NUCLEOTIDE SEQUENCE [LARGE SCALE GENOMIC DNA]</scope>
    <source>
        <strain evidence="2 3">UWS3</strain>
    </source>
</reference>
<evidence type="ECO:0000313" key="3">
    <source>
        <dbReference type="Proteomes" id="UP000231134"/>
    </source>
</evidence>
<dbReference type="Gene3D" id="3.40.50.150">
    <property type="entry name" value="Vaccinia Virus protein VP39"/>
    <property type="match status" value="1"/>
</dbReference>
<dbReference type="Proteomes" id="UP000231134">
    <property type="component" value="Unassembled WGS sequence"/>
</dbReference>
<evidence type="ECO:0000313" key="2">
    <source>
        <dbReference type="EMBL" id="PJJ42184.1"/>
    </source>
</evidence>
<keyword evidence="2" id="KW-0830">Ubiquinone</keyword>
<dbReference type="InterPro" id="IPR013216">
    <property type="entry name" value="Methyltransf_11"/>
</dbReference>
<accession>A0A2M9A912</accession>
<dbReference type="InterPro" id="IPR029063">
    <property type="entry name" value="SAM-dependent_MTases_sf"/>
</dbReference>
<dbReference type="PANTHER" id="PTHR43591">
    <property type="entry name" value="METHYLTRANSFERASE"/>
    <property type="match status" value="1"/>
</dbReference>
<protein>
    <submittedName>
        <fullName evidence="2">Ubiquinone/menaquinone biosynthesis C-methylase UbiE</fullName>
    </submittedName>
</protein>
<proteinExistence type="predicted"/>
<organism evidence="2 3">
    <name type="scientific">Hallerella succinigenes</name>
    <dbReference type="NCBI Taxonomy" id="1896222"/>
    <lineage>
        <taxon>Bacteria</taxon>
        <taxon>Pseudomonadati</taxon>
        <taxon>Fibrobacterota</taxon>
        <taxon>Fibrobacteria</taxon>
        <taxon>Fibrobacterales</taxon>
        <taxon>Fibrobacteraceae</taxon>
        <taxon>Hallerella</taxon>
    </lineage>
</organism>
<name>A0A2M9A912_9BACT</name>
<dbReference type="AlphaFoldDB" id="A0A2M9A912"/>
<dbReference type="EMBL" id="PGEX01000001">
    <property type="protein sequence ID" value="PJJ42184.1"/>
    <property type="molecule type" value="Genomic_DNA"/>
</dbReference>
<dbReference type="Pfam" id="PF08241">
    <property type="entry name" value="Methyltransf_11"/>
    <property type="match status" value="1"/>
</dbReference>
<dbReference type="CDD" id="cd02440">
    <property type="entry name" value="AdoMet_MTases"/>
    <property type="match status" value="1"/>
</dbReference>
<comment type="caution">
    <text evidence="2">The sequence shown here is derived from an EMBL/GenBank/DDBJ whole genome shotgun (WGS) entry which is preliminary data.</text>
</comment>
<dbReference type="GO" id="GO:0032259">
    <property type="term" value="P:methylation"/>
    <property type="evidence" value="ECO:0007669"/>
    <property type="project" value="UniProtKB-KW"/>
</dbReference>
<dbReference type="GO" id="GO:0008757">
    <property type="term" value="F:S-adenosylmethionine-dependent methyltransferase activity"/>
    <property type="evidence" value="ECO:0007669"/>
    <property type="project" value="InterPro"/>
</dbReference>
<sequence>MEPFFSVFCAKSYISEAMSIKEPDQSVWDRFWARKQDLSKVYPASPAIRKTIHKYFPNVQGLKILEVGPGTGRDSAELARQGADVYVLDFSAESLKTVENLRIRERLEGNLHCVRGDAFHSPFPDNTFDLIFHQGLAEHFVNPNPLIQENFRIIKEGGYILCDVPQTFHIYTVIKHVLIAMGKWFAGWETQFSIKGLRSLIKLAGFHITYEYGDWMRPNLFYRILREACFKINVELPKYPLHGTLYQKAKDAFLDAFDRVPLARYTQLSIGILAQKPKKK</sequence>
<keyword evidence="2" id="KW-0489">Methyltransferase</keyword>
<keyword evidence="3" id="KW-1185">Reference proteome</keyword>
<keyword evidence="2" id="KW-0808">Transferase</keyword>
<feature type="domain" description="Methyltransferase type 11" evidence="1">
    <location>
        <begin position="65"/>
        <end position="162"/>
    </location>
</feature>
<evidence type="ECO:0000259" key="1">
    <source>
        <dbReference type="Pfam" id="PF08241"/>
    </source>
</evidence>